<keyword evidence="7" id="KW-0503">Monooxygenase</keyword>
<sequence length="457" mass="51400">MPSRFHVQKIAIIGAGPSGLAAAKYLLAQRAFSEVLLFEQQHDIGGVWLPSPAEPHCPVPQTDPFLPPEELVKLPGPRPGSVCFPSAVYDHLRANIIGPLMQFSDEPFPSTSRVFPSCEDIRACIRRYGSDVRHLVRFSQQVISLELLQDYNRWRLCAQDVHSGDVTDHVFDAVVVATGHYSVPFIPDINNMAAFHNVHPSVIIHSKQYRNPESFRNKKVLVVGNGPSGIDIASQINAVSKGRTLLSVRSATSSENLAFLGCDEVPEIIDFLVDKRAVRFKDGRLESNIDAIVFCTGFLFSYPFLKNIPSKLITNGRGVHGLYKHLFYAQHPTLVFPGLLMRSVPWPVSEVQAAAFAAVWSNELDLPEAEEMQTWSRDLYMRVGEPLHTLPPGGNFQYINDLHDWVIKASYLGKEPPRWSDLCGRQHLHMHEARRRFQEQGCQAMTWRELGFQNESN</sequence>
<keyword evidence="4" id="KW-0274">FAD</keyword>
<dbReference type="InterPro" id="IPR000960">
    <property type="entry name" value="Flavin_mOase"/>
</dbReference>
<dbReference type="Pfam" id="PF13450">
    <property type="entry name" value="NAD_binding_8"/>
    <property type="match status" value="1"/>
</dbReference>
<evidence type="ECO:0000256" key="3">
    <source>
        <dbReference type="ARBA" id="ARBA00022630"/>
    </source>
</evidence>
<evidence type="ECO:0000256" key="7">
    <source>
        <dbReference type="ARBA" id="ARBA00023033"/>
    </source>
</evidence>
<dbReference type="PIRSF" id="PIRSF000332">
    <property type="entry name" value="FMO"/>
    <property type="match status" value="1"/>
</dbReference>
<comment type="caution">
    <text evidence="8">The sequence shown here is derived from an EMBL/GenBank/DDBJ whole genome shotgun (WGS) entry which is preliminary data.</text>
</comment>
<keyword evidence="5" id="KW-0521">NADP</keyword>
<dbReference type="Proteomes" id="UP000253664">
    <property type="component" value="Unassembled WGS sequence"/>
</dbReference>
<keyword evidence="3" id="KW-0285">Flavoprotein</keyword>
<dbReference type="Pfam" id="PF00743">
    <property type="entry name" value="FMO-like"/>
    <property type="match status" value="2"/>
</dbReference>
<evidence type="ECO:0008006" key="10">
    <source>
        <dbReference type="Google" id="ProtNLM"/>
    </source>
</evidence>
<reference evidence="8 9" key="1">
    <citation type="journal article" date="2015" name="BMC Genomics">
        <title>Insights from the genome of Ophiocordyceps polyrhachis-furcata to pathogenicity and host specificity in insect fungi.</title>
        <authorList>
            <person name="Wichadakul D."/>
            <person name="Kobmoo N."/>
            <person name="Ingsriswang S."/>
            <person name="Tangphatsornruang S."/>
            <person name="Chantasingh D."/>
            <person name="Luangsa-ard J.J."/>
            <person name="Eurwilaichitr L."/>
        </authorList>
    </citation>
    <scope>NUCLEOTIDE SEQUENCE [LARGE SCALE GENOMIC DNA]</scope>
    <source>
        <strain evidence="8 9">BCC 54312</strain>
    </source>
</reference>
<evidence type="ECO:0000256" key="2">
    <source>
        <dbReference type="ARBA" id="ARBA00009183"/>
    </source>
</evidence>
<dbReference type="GO" id="GO:0050661">
    <property type="term" value="F:NADP binding"/>
    <property type="evidence" value="ECO:0007669"/>
    <property type="project" value="InterPro"/>
</dbReference>
<evidence type="ECO:0000313" key="8">
    <source>
        <dbReference type="EMBL" id="RCI08806.1"/>
    </source>
</evidence>
<keyword evidence="9" id="KW-1185">Reference proteome</keyword>
<dbReference type="EMBL" id="LKCN02000018">
    <property type="protein sequence ID" value="RCI08806.1"/>
    <property type="molecule type" value="Genomic_DNA"/>
</dbReference>
<evidence type="ECO:0000313" key="9">
    <source>
        <dbReference type="Proteomes" id="UP000253664"/>
    </source>
</evidence>
<evidence type="ECO:0000256" key="4">
    <source>
        <dbReference type="ARBA" id="ARBA00022827"/>
    </source>
</evidence>
<evidence type="ECO:0000256" key="1">
    <source>
        <dbReference type="ARBA" id="ARBA00001974"/>
    </source>
</evidence>
<evidence type="ECO:0000256" key="6">
    <source>
        <dbReference type="ARBA" id="ARBA00023002"/>
    </source>
</evidence>
<dbReference type="PANTHER" id="PTHR23023">
    <property type="entry name" value="DIMETHYLANILINE MONOOXYGENASE"/>
    <property type="match status" value="1"/>
</dbReference>
<dbReference type="InterPro" id="IPR036188">
    <property type="entry name" value="FAD/NAD-bd_sf"/>
</dbReference>
<accession>A0A367L301</accession>
<dbReference type="FunFam" id="3.50.50.60:FF:000138">
    <property type="entry name" value="Flavin-containing monooxygenase"/>
    <property type="match status" value="1"/>
</dbReference>
<keyword evidence="6" id="KW-0560">Oxidoreductase</keyword>
<dbReference type="STRING" id="1330021.A0A367L301"/>
<proteinExistence type="inferred from homology"/>
<dbReference type="GO" id="GO:0050660">
    <property type="term" value="F:flavin adenine dinucleotide binding"/>
    <property type="evidence" value="ECO:0007669"/>
    <property type="project" value="InterPro"/>
</dbReference>
<evidence type="ECO:0000256" key="5">
    <source>
        <dbReference type="ARBA" id="ARBA00022857"/>
    </source>
</evidence>
<comment type="similarity">
    <text evidence="2">Belongs to the FMO family.</text>
</comment>
<dbReference type="AlphaFoldDB" id="A0A367L301"/>
<protein>
    <recommendedName>
        <fullName evidence="10">FAD/NAD(P)-binding domain-containing protein</fullName>
    </recommendedName>
</protein>
<dbReference type="Gene3D" id="3.50.50.60">
    <property type="entry name" value="FAD/NAD(P)-binding domain"/>
    <property type="match status" value="2"/>
</dbReference>
<dbReference type="PRINTS" id="PR00370">
    <property type="entry name" value="FMOXYGENASE"/>
</dbReference>
<dbReference type="OrthoDB" id="66881at2759"/>
<dbReference type="InterPro" id="IPR020946">
    <property type="entry name" value="Flavin_mOase-like"/>
</dbReference>
<dbReference type="SUPFAM" id="SSF51905">
    <property type="entry name" value="FAD/NAD(P)-binding domain"/>
    <property type="match status" value="2"/>
</dbReference>
<comment type="cofactor">
    <cofactor evidence="1">
        <name>FAD</name>
        <dbReference type="ChEBI" id="CHEBI:57692"/>
    </cofactor>
</comment>
<dbReference type="InterPro" id="IPR050346">
    <property type="entry name" value="FMO-like"/>
</dbReference>
<organism evidence="8 9">
    <name type="scientific">Ophiocordyceps polyrhachis-furcata BCC 54312</name>
    <dbReference type="NCBI Taxonomy" id="1330021"/>
    <lineage>
        <taxon>Eukaryota</taxon>
        <taxon>Fungi</taxon>
        <taxon>Dikarya</taxon>
        <taxon>Ascomycota</taxon>
        <taxon>Pezizomycotina</taxon>
        <taxon>Sordariomycetes</taxon>
        <taxon>Hypocreomycetidae</taxon>
        <taxon>Hypocreales</taxon>
        <taxon>Ophiocordycipitaceae</taxon>
        <taxon>Ophiocordyceps</taxon>
    </lineage>
</organism>
<name>A0A367L301_9HYPO</name>
<dbReference type="GO" id="GO:0004499">
    <property type="term" value="F:N,N-dimethylaniline monooxygenase activity"/>
    <property type="evidence" value="ECO:0007669"/>
    <property type="project" value="InterPro"/>
</dbReference>
<gene>
    <name evidence="8" type="ORF">L249_4816</name>
</gene>